<name>A0ABD0QQQ4_CIRMR</name>
<dbReference type="GO" id="GO:0008270">
    <property type="term" value="F:zinc ion binding"/>
    <property type="evidence" value="ECO:0007669"/>
    <property type="project" value="UniProtKB-KW"/>
</dbReference>
<sequence>EEWIEAVQESIVETLCNYEVLEKVWFNKSNRKCADCQAPEPEWASINLCVVICKNCA</sequence>
<organism evidence="3 4">
    <name type="scientific">Cirrhinus mrigala</name>
    <name type="common">Mrigala</name>
    <dbReference type="NCBI Taxonomy" id="683832"/>
    <lineage>
        <taxon>Eukaryota</taxon>
        <taxon>Metazoa</taxon>
        <taxon>Chordata</taxon>
        <taxon>Craniata</taxon>
        <taxon>Vertebrata</taxon>
        <taxon>Euteleostomi</taxon>
        <taxon>Actinopterygii</taxon>
        <taxon>Neopterygii</taxon>
        <taxon>Teleostei</taxon>
        <taxon>Ostariophysi</taxon>
        <taxon>Cypriniformes</taxon>
        <taxon>Cyprinidae</taxon>
        <taxon>Labeoninae</taxon>
        <taxon>Labeonini</taxon>
        <taxon>Cirrhinus</taxon>
    </lineage>
</organism>
<feature type="non-terminal residue" evidence="3">
    <location>
        <position position="57"/>
    </location>
</feature>
<dbReference type="PANTHER" id="PTHR45899">
    <property type="entry name" value="RHO GTPASE ACTIVATING PROTEIN AT 15B, ISOFORM C"/>
    <property type="match status" value="1"/>
</dbReference>
<feature type="domain" description="Arf-GAP" evidence="2">
    <location>
        <begin position="9"/>
        <end position="57"/>
    </location>
</feature>
<gene>
    <name evidence="3" type="ORF">M9458_015641</name>
</gene>
<protein>
    <recommendedName>
        <fullName evidence="2">Arf-GAP domain-containing protein</fullName>
    </recommendedName>
</protein>
<dbReference type="AlphaFoldDB" id="A0ABD0QQQ4"/>
<dbReference type="InterPro" id="IPR037278">
    <property type="entry name" value="ARFGAP/RecO"/>
</dbReference>
<dbReference type="PROSITE" id="PS50115">
    <property type="entry name" value="ARFGAP"/>
    <property type="match status" value="1"/>
</dbReference>
<dbReference type="EMBL" id="JAMKFB020000007">
    <property type="protein sequence ID" value="KAL0188542.1"/>
    <property type="molecule type" value="Genomic_DNA"/>
</dbReference>
<dbReference type="Proteomes" id="UP001529510">
    <property type="component" value="Unassembled WGS sequence"/>
</dbReference>
<keyword evidence="1" id="KW-0862">Zinc</keyword>
<keyword evidence="4" id="KW-1185">Reference proteome</keyword>
<evidence type="ECO:0000313" key="4">
    <source>
        <dbReference type="Proteomes" id="UP001529510"/>
    </source>
</evidence>
<accession>A0ABD0QQQ4</accession>
<dbReference type="SUPFAM" id="SSF57863">
    <property type="entry name" value="ArfGap/RecO-like zinc finger"/>
    <property type="match status" value="1"/>
</dbReference>
<dbReference type="InterPro" id="IPR001164">
    <property type="entry name" value="ArfGAP_dom"/>
</dbReference>
<proteinExistence type="predicted"/>
<evidence type="ECO:0000313" key="3">
    <source>
        <dbReference type="EMBL" id="KAL0188542.1"/>
    </source>
</evidence>
<dbReference type="PANTHER" id="PTHR45899:SF1">
    <property type="entry name" value="ARF-GAP WITH RHO-GAP DOMAIN, ANK REPEAT AND PH DOMAIN-CONTAINING PROTEIN 2"/>
    <property type="match status" value="1"/>
</dbReference>
<dbReference type="Pfam" id="PF01412">
    <property type="entry name" value="ArfGap"/>
    <property type="match status" value="1"/>
</dbReference>
<keyword evidence="1" id="KW-0863">Zinc-finger</keyword>
<dbReference type="Gene3D" id="1.10.220.150">
    <property type="entry name" value="Arf GTPase activating protein"/>
    <property type="match status" value="1"/>
</dbReference>
<evidence type="ECO:0000259" key="2">
    <source>
        <dbReference type="PROSITE" id="PS50115"/>
    </source>
</evidence>
<feature type="non-terminal residue" evidence="3">
    <location>
        <position position="1"/>
    </location>
</feature>
<dbReference type="InterPro" id="IPR052227">
    <property type="entry name" value="Arf-Rho-GAP_ANK-PH_domain"/>
</dbReference>
<dbReference type="InterPro" id="IPR038508">
    <property type="entry name" value="ArfGAP_dom_sf"/>
</dbReference>
<keyword evidence="1" id="KW-0479">Metal-binding</keyword>
<reference evidence="3 4" key="1">
    <citation type="submission" date="2024-05" db="EMBL/GenBank/DDBJ databases">
        <title>Genome sequencing and assembly of Indian major carp, Cirrhinus mrigala (Hamilton, 1822).</title>
        <authorList>
            <person name="Mohindra V."/>
            <person name="Chowdhury L.M."/>
            <person name="Lal K."/>
            <person name="Jena J.K."/>
        </authorList>
    </citation>
    <scope>NUCLEOTIDE SEQUENCE [LARGE SCALE GENOMIC DNA]</scope>
    <source>
        <strain evidence="3">CM1030</strain>
        <tissue evidence="3">Blood</tissue>
    </source>
</reference>
<comment type="caution">
    <text evidence="3">The sequence shown here is derived from an EMBL/GenBank/DDBJ whole genome shotgun (WGS) entry which is preliminary data.</text>
</comment>
<evidence type="ECO:0000256" key="1">
    <source>
        <dbReference type="PROSITE-ProRule" id="PRU00288"/>
    </source>
</evidence>